<protein>
    <submittedName>
        <fullName evidence="4">Interferon gamma receptor 2</fullName>
    </submittedName>
</protein>
<dbReference type="SUPFAM" id="SSF49265">
    <property type="entry name" value="Fibronectin type III"/>
    <property type="match status" value="2"/>
</dbReference>
<evidence type="ECO:0000313" key="4">
    <source>
        <dbReference type="EMBL" id="KAF6477692.1"/>
    </source>
</evidence>
<evidence type="ECO:0000256" key="1">
    <source>
        <dbReference type="SAM" id="Phobius"/>
    </source>
</evidence>
<dbReference type="EMBL" id="JACASF010000005">
    <property type="protein sequence ID" value="KAF6477692.1"/>
    <property type="molecule type" value="Genomic_DNA"/>
</dbReference>
<dbReference type="InterPro" id="IPR036116">
    <property type="entry name" value="FN3_sf"/>
</dbReference>
<dbReference type="PANTHER" id="PTHR20859:SF46">
    <property type="entry name" value="INTERFERON GAMMA RECEPTOR 2"/>
    <property type="match status" value="1"/>
</dbReference>
<keyword evidence="2" id="KW-0732">Signal</keyword>
<dbReference type="AlphaFoldDB" id="A0A7J8I159"/>
<comment type="caution">
    <text evidence="4">The sequence shown here is derived from an EMBL/GenBank/DDBJ whole genome shotgun (WGS) entry which is preliminary data.</text>
</comment>
<dbReference type="InterPro" id="IPR003961">
    <property type="entry name" value="FN3_dom"/>
</dbReference>
<dbReference type="InParanoid" id="A0A7J8I159"/>
<reference evidence="4 5" key="1">
    <citation type="journal article" date="2020" name="Nature">
        <title>Six reference-quality genomes reveal evolution of bat adaptations.</title>
        <authorList>
            <person name="Jebb D."/>
            <person name="Huang Z."/>
            <person name="Pippel M."/>
            <person name="Hughes G.M."/>
            <person name="Lavrichenko K."/>
            <person name="Devanna P."/>
            <person name="Winkler S."/>
            <person name="Jermiin L.S."/>
            <person name="Skirmuntt E.C."/>
            <person name="Katzourakis A."/>
            <person name="Burkitt-Gray L."/>
            <person name="Ray D.A."/>
            <person name="Sullivan K.A.M."/>
            <person name="Roscito J.G."/>
            <person name="Kirilenko B.M."/>
            <person name="Davalos L.M."/>
            <person name="Corthals A.P."/>
            <person name="Power M.L."/>
            <person name="Jones G."/>
            <person name="Ransome R.D."/>
            <person name="Dechmann D.K.N."/>
            <person name="Locatelli A.G."/>
            <person name="Puechmaille S.J."/>
            <person name="Fedrigo O."/>
            <person name="Jarvis E.D."/>
            <person name="Hiller M."/>
            <person name="Vernes S.C."/>
            <person name="Myers E.W."/>
            <person name="Teeling E.C."/>
        </authorList>
    </citation>
    <scope>NUCLEOTIDE SEQUENCE [LARGE SCALE GENOMIC DNA]</scope>
    <source>
        <strain evidence="4">MMolMol1</strain>
        <tissue evidence="4">Muscle</tissue>
    </source>
</reference>
<keyword evidence="1" id="KW-0472">Membrane</keyword>
<dbReference type="PANTHER" id="PTHR20859">
    <property type="entry name" value="INTERFERON/INTERLEUKIN RECEPTOR"/>
    <property type="match status" value="1"/>
</dbReference>
<organism evidence="4 5">
    <name type="scientific">Molossus molossus</name>
    <name type="common">Pallas' mastiff bat</name>
    <name type="synonym">Vespertilio molossus</name>
    <dbReference type="NCBI Taxonomy" id="27622"/>
    <lineage>
        <taxon>Eukaryota</taxon>
        <taxon>Metazoa</taxon>
        <taxon>Chordata</taxon>
        <taxon>Craniata</taxon>
        <taxon>Vertebrata</taxon>
        <taxon>Euteleostomi</taxon>
        <taxon>Mammalia</taxon>
        <taxon>Eutheria</taxon>
        <taxon>Laurasiatheria</taxon>
        <taxon>Chiroptera</taxon>
        <taxon>Yangochiroptera</taxon>
        <taxon>Molossidae</taxon>
        <taxon>Molossus</taxon>
    </lineage>
</organism>
<dbReference type="InterPro" id="IPR015373">
    <property type="entry name" value="Interferon/interleukin_rcp_dom"/>
</dbReference>
<evidence type="ECO:0000256" key="2">
    <source>
        <dbReference type="SAM" id="SignalP"/>
    </source>
</evidence>
<evidence type="ECO:0000259" key="3">
    <source>
        <dbReference type="PROSITE" id="PS50853"/>
    </source>
</evidence>
<keyword evidence="4" id="KW-0675">Receptor</keyword>
<feature type="signal peptide" evidence="2">
    <location>
        <begin position="1"/>
        <end position="19"/>
    </location>
</feature>
<keyword evidence="1" id="KW-1133">Transmembrane helix</keyword>
<dbReference type="Proteomes" id="UP000550707">
    <property type="component" value="Unassembled WGS sequence"/>
</dbReference>
<dbReference type="FunFam" id="2.60.40.10:FF:000957">
    <property type="entry name" value="Interferon gamma receptor 2"/>
    <property type="match status" value="1"/>
</dbReference>
<dbReference type="Gene3D" id="2.60.40.10">
    <property type="entry name" value="Immunoglobulins"/>
    <property type="match status" value="2"/>
</dbReference>
<sequence length="334" mass="37189">MRPPPLPLWLPLLLHLGAAAPPAGPSQDQLPAPQNPEIWLYNAQQVLRWGPVSLSNETRPVAYQVQFTFPASSTWMDVNGRNSPIMVNCWGILATECDFTPAGLSLDFLGFPMHFNVSLRVRAELETRTSAWVAAPWFQHYRNVTIGPPENIVVTPGKGSLFITLSPPFNISAPSPVTFSYYVHYWENPGNPQVKGPIHSNLIVLKDLKPLTVYCLQVRAELFWKLQNIARPGHLSNETCHKTEADASTRFQQGILIAVATFLSLAGVAGSCLFVILKYRGLIKHWFHTPPGIPVQIEEYLKDPAQPILEALDDSSPKEDPWDSVSVILCPEKE</sequence>
<dbReference type="Pfam" id="PF01108">
    <property type="entry name" value="Tissue_fac"/>
    <property type="match status" value="1"/>
</dbReference>
<feature type="transmembrane region" description="Helical" evidence="1">
    <location>
        <begin position="255"/>
        <end position="277"/>
    </location>
</feature>
<name>A0A7J8I159_MOLMO</name>
<dbReference type="GO" id="GO:0005886">
    <property type="term" value="C:plasma membrane"/>
    <property type="evidence" value="ECO:0007669"/>
    <property type="project" value="TreeGrafter"/>
</dbReference>
<dbReference type="GO" id="GO:0004896">
    <property type="term" value="F:cytokine receptor activity"/>
    <property type="evidence" value="ECO:0007669"/>
    <property type="project" value="TreeGrafter"/>
</dbReference>
<dbReference type="InterPro" id="IPR013783">
    <property type="entry name" value="Ig-like_fold"/>
</dbReference>
<dbReference type="Pfam" id="PF09294">
    <property type="entry name" value="Interfer-bind"/>
    <property type="match status" value="1"/>
</dbReference>
<keyword evidence="1" id="KW-0812">Transmembrane</keyword>
<dbReference type="CDD" id="cd00063">
    <property type="entry name" value="FN3"/>
    <property type="match status" value="1"/>
</dbReference>
<feature type="chain" id="PRO_5029577005" evidence="2">
    <location>
        <begin position="20"/>
        <end position="334"/>
    </location>
</feature>
<dbReference type="FunCoup" id="A0A7J8I159">
    <property type="interactions" value="488"/>
</dbReference>
<accession>A0A7J8I159</accession>
<feature type="domain" description="Fibronectin type-III" evidence="3">
    <location>
        <begin position="148"/>
        <end position="246"/>
    </location>
</feature>
<proteinExistence type="predicted"/>
<dbReference type="OrthoDB" id="9932619at2759"/>
<gene>
    <name evidence="4" type="ORF">HJG59_006632</name>
</gene>
<dbReference type="InterPro" id="IPR050650">
    <property type="entry name" value="Type-II_Cytokine-TF_Rcpt"/>
</dbReference>
<keyword evidence="5" id="KW-1185">Reference proteome</keyword>
<evidence type="ECO:0000313" key="5">
    <source>
        <dbReference type="Proteomes" id="UP000550707"/>
    </source>
</evidence>
<dbReference type="PROSITE" id="PS50853">
    <property type="entry name" value="FN3"/>
    <property type="match status" value="1"/>
</dbReference>